<proteinExistence type="predicted"/>
<name>A0A8B6IVS7_9ENTR</name>
<dbReference type="EMBL" id="CAAHGQ010000006">
    <property type="protein sequence ID" value="VGP99538.1"/>
    <property type="molecule type" value="Genomic_DNA"/>
</dbReference>
<dbReference type="GO" id="GO:0006974">
    <property type="term" value="P:DNA damage response"/>
    <property type="evidence" value="ECO:0007669"/>
    <property type="project" value="TreeGrafter"/>
</dbReference>
<sequence>MSVARFKIGGKNNEVFIVTDNSLHSSSVLAPRSHLIADLVMGRLTPAPIWRQKNYRFKFLLRTALFYSPTKAMLEALSARDDFNQLLAAQATLPGKVHRQYLTRDLNAWQRATAVISHYCYIDTLRGSRLAHAMTAVNEVPLLTLNGKDDSQFTLYASSAGKAEREGETTLWLRDSDHTLLASATFSVTRDDDAWQLVIGGLQGPRRHVSHEVIKQATRACYGLFPKRLLLEFIWLLAARSQITAIYGVSDNGHVFRALRYRLSKGRHFHASYDEFWQSIDGQPESPWRWRLPLCLERKSLESIASKKRAEYRRRFQLLDQLKEQVAILTLPHPGQ</sequence>
<dbReference type="Proteomes" id="UP000328848">
    <property type="component" value="Unassembled WGS sequence"/>
</dbReference>
<dbReference type="Pfam" id="PF04393">
    <property type="entry name" value="DUF535"/>
    <property type="match status" value="1"/>
</dbReference>
<evidence type="ECO:0000313" key="1">
    <source>
        <dbReference type="EMBL" id="VGP99538.1"/>
    </source>
</evidence>
<dbReference type="AlphaFoldDB" id="A0A8B6IVS7"/>
<gene>
    <name evidence="1" type="ORF">SB5857_03138</name>
</gene>
<evidence type="ECO:0000313" key="2">
    <source>
        <dbReference type="Proteomes" id="UP000328848"/>
    </source>
</evidence>
<dbReference type="InterPro" id="IPR007488">
    <property type="entry name" value="DUF535"/>
</dbReference>
<dbReference type="PANTHER" id="PTHR38785">
    <property type="entry name" value="HOMOLOG OF VIRK"/>
    <property type="match status" value="1"/>
</dbReference>
<protein>
    <submittedName>
        <fullName evidence="1">Uncharacterized protein</fullName>
    </submittedName>
</protein>
<reference evidence="1 2" key="1">
    <citation type="submission" date="2019-04" db="EMBL/GenBank/DDBJ databases">
        <authorList>
            <person name="Brisse S."/>
            <person name="Rodrigues C."/>
        </authorList>
    </citation>
    <scope>NUCLEOTIDE SEQUENCE [LARGE SCALE GENOMIC DNA]</scope>
    <source>
        <strain evidence="1">SB5857</strain>
    </source>
</reference>
<accession>A0A8B6IVS7</accession>
<dbReference type="PANTHER" id="PTHR38785:SF1">
    <property type="entry name" value="HOMOLOG OF VIRK"/>
    <property type="match status" value="1"/>
</dbReference>
<organism evidence="1 2">
    <name type="scientific">Klebsiella africana</name>
    <dbReference type="NCBI Taxonomy" id="2489010"/>
    <lineage>
        <taxon>Bacteria</taxon>
        <taxon>Pseudomonadati</taxon>
        <taxon>Pseudomonadota</taxon>
        <taxon>Gammaproteobacteria</taxon>
        <taxon>Enterobacterales</taxon>
        <taxon>Enterobacteriaceae</taxon>
        <taxon>Klebsiella/Raoultella group</taxon>
        <taxon>Klebsiella</taxon>
    </lineage>
</organism>
<comment type="caution">
    <text evidence="1">The sequence shown here is derived from an EMBL/GenBank/DDBJ whole genome shotgun (WGS) entry which is preliminary data.</text>
</comment>